<keyword evidence="3" id="KW-1185">Reference proteome</keyword>
<reference evidence="2" key="2">
    <citation type="submission" date="2022-06" db="UniProtKB">
        <authorList>
            <consortium name="EnsemblMetazoa"/>
        </authorList>
    </citation>
    <scope>IDENTIFICATION</scope>
</reference>
<dbReference type="AlphaFoldDB" id="A0A8R1TXG5"/>
<protein>
    <submittedName>
        <fullName evidence="2">Uncharacterized protein</fullName>
    </submittedName>
</protein>
<proteinExistence type="predicted"/>
<dbReference type="EMBL" id="CMVM020000222">
    <property type="status" value="NOT_ANNOTATED_CDS"/>
    <property type="molecule type" value="Genomic_DNA"/>
</dbReference>
<feature type="transmembrane region" description="Helical" evidence="1">
    <location>
        <begin position="80"/>
        <end position="101"/>
    </location>
</feature>
<evidence type="ECO:0000313" key="3">
    <source>
        <dbReference type="Proteomes" id="UP000024404"/>
    </source>
</evidence>
<reference evidence="3" key="1">
    <citation type="submission" date="2013-10" db="EMBL/GenBank/DDBJ databases">
        <title>Genome sequencing of Onchocerca volvulus.</title>
        <authorList>
            <person name="Cotton J."/>
            <person name="Tsai J."/>
            <person name="Stanley E."/>
            <person name="Tracey A."/>
            <person name="Holroyd N."/>
            <person name="Lustigman S."/>
            <person name="Berriman M."/>
        </authorList>
    </citation>
    <scope>NUCLEOTIDE SEQUENCE</scope>
</reference>
<evidence type="ECO:0000313" key="2">
    <source>
        <dbReference type="EnsemblMetazoa" id="OVOC7595.1"/>
    </source>
</evidence>
<feature type="transmembrane region" description="Helical" evidence="1">
    <location>
        <begin position="146"/>
        <end position="165"/>
    </location>
</feature>
<name>A0A8R1TXG5_ONCVO</name>
<evidence type="ECO:0000256" key="1">
    <source>
        <dbReference type="SAM" id="Phobius"/>
    </source>
</evidence>
<keyword evidence="1" id="KW-1133">Transmembrane helix</keyword>
<accession>A0A8R1TXG5</accession>
<dbReference type="Proteomes" id="UP000024404">
    <property type="component" value="Unassembled WGS sequence"/>
</dbReference>
<organism evidence="2 3">
    <name type="scientific">Onchocerca volvulus</name>
    <dbReference type="NCBI Taxonomy" id="6282"/>
    <lineage>
        <taxon>Eukaryota</taxon>
        <taxon>Metazoa</taxon>
        <taxon>Ecdysozoa</taxon>
        <taxon>Nematoda</taxon>
        <taxon>Chromadorea</taxon>
        <taxon>Rhabditida</taxon>
        <taxon>Spirurina</taxon>
        <taxon>Spiruromorpha</taxon>
        <taxon>Filarioidea</taxon>
        <taxon>Onchocercidae</taxon>
        <taxon>Onchocerca</taxon>
    </lineage>
</organism>
<keyword evidence="1" id="KW-0472">Membrane</keyword>
<sequence length="173" mass="19791">MENRSPDNHNLPSNYIKIELIAAFVFELLKKINEMFKSSRCRKRNFLSNSRVEGLNTVSTGSLLGAINFIVMFYDVIFDQISMFVSTSYLPILVGTLLFLLGHEIDLYFPSLSLFSVDLEKSLKKVMNFQTPENSIIFDYFFSKQISITFVIMPLIGLLYGIYFASNVSSSFI</sequence>
<feature type="transmembrane region" description="Helical" evidence="1">
    <location>
        <begin position="54"/>
        <end position="74"/>
    </location>
</feature>
<dbReference type="EnsemblMetazoa" id="OVOC7595.1">
    <property type="protein sequence ID" value="OVOC7595.1"/>
    <property type="gene ID" value="WBGene00244404"/>
</dbReference>
<keyword evidence="1" id="KW-0812">Transmembrane</keyword>